<evidence type="ECO:0000313" key="2">
    <source>
        <dbReference type="EMBL" id="MXQ52387.1"/>
    </source>
</evidence>
<dbReference type="InterPro" id="IPR029052">
    <property type="entry name" value="Metallo-depent_PP-like"/>
</dbReference>
<dbReference type="SUPFAM" id="SSF56300">
    <property type="entry name" value="Metallo-dependent phosphatases"/>
    <property type="match status" value="1"/>
</dbReference>
<evidence type="ECO:0000259" key="1">
    <source>
        <dbReference type="Pfam" id="PF00149"/>
    </source>
</evidence>
<dbReference type="EMBL" id="WUUL01000001">
    <property type="protein sequence ID" value="MXQ52387.1"/>
    <property type="molecule type" value="Genomic_DNA"/>
</dbReference>
<proteinExistence type="predicted"/>
<dbReference type="InterPro" id="IPR004843">
    <property type="entry name" value="Calcineurin-like_PHP"/>
</dbReference>
<comment type="caution">
    <text evidence="2">The sequence shown here is derived from an EMBL/GenBank/DDBJ whole genome shotgun (WGS) entry which is preliminary data.</text>
</comment>
<name>A0A6I4VLU8_9BACL</name>
<keyword evidence="3" id="KW-1185">Reference proteome</keyword>
<organism evidence="2 3">
    <name type="scientific">Shimazuella alba</name>
    <dbReference type="NCBI Taxonomy" id="2690964"/>
    <lineage>
        <taxon>Bacteria</taxon>
        <taxon>Bacillati</taxon>
        <taxon>Bacillota</taxon>
        <taxon>Bacilli</taxon>
        <taxon>Bacillales</taxon>
        <taxon>Thermoactinomycetaceae</taxon>
        <taxon>Shimazuella</taxon>
    </lineage>
</organism>
<sequence length="291" mass="33155">MKIGFVGDIHGRVFHTLALLTAWQIRNQCKLDLIIQVGDLGAYPYPNEELKNEKYVKKDLAQLDFSRYLQAKGKLAENIQYIRTNHLEQIYFIRGNHEDFTWLRKKSSLAQKGTVCVDSFDLFYYATDGSVIKKNNLSIAFLGGIQTSRTEESIDEIAYHTLLNTNKKIDVLITHDAPFGIGTGYYGDIQGSTMISTLIKQLQPNYLIAGHYHHMAGPLQFKNTTYLGLSVLVNLRENDQLRSIEPGSMAVLDTSQAELRFVLEPWITDINGNFDFNSFVDQVRNGNYYHS</sequence>
<reference evidence="2 3" key="1">
    <citation type="submission" date="2019-12" db="EMBL/GenBank/DDBJ databases">
        <title>Whole-genome analyses of novel actinobacteria.</title>
        <authorList>
            <person name="Sahin N."/>
            <person name="Saygin H."/>
        </authorList>
    </citation>
    <scope>NUCLEOTIDE SEQUENCE [LARGE SCALE GENOMIC DNA]</scope>
    <source>
        <strain evidence="2 3">KC615</strain>
    </source>
</reference>
<gene>
    <name evidence="2" type="ORF">GSM42_01185</name>
</gene>
<accession>A0A6I4VLU8</accession>
<dbReference type="Proteomes" id="UP000430692">
    <property type="component" value="Unassembled WGS sequence"/>
</dbReference>
<evidence type="ECO:0000313" key="3">
    <source>
        <dbReference type="Proteomes" id="UP000430692"/>
    </source>
</evidence>
<dbReference type="Gene3D" id="3.60.21.10">
    <property type="match status" value="1"/>
</dbReference>
<protein>
    <recommendedName>
        <fullName evidence="1">Calcineurin-like phosphoesterase domain-containing protein</fullName>
    </recommendedName>
</protein>
<dbReference type="RefSeq" id="WP_160799414.1">
    <property type="nucleotide sequence ID" value="NZ_WUUL01000001.1"/>
</dbReference>
<feature type="domain" description="Calcineurin-like phosphoesterase" evidence="1">
    <location>
        <begin position="1"/>
        <end position="214"/>
    </location>
</feature>
<dbReference type="AlphaFoldDB" id="A0A6I4VLU8"/>
<dbReference type="Pfam" id="PF00149">
    <property type="entry name" value="Metallophos"/>
    <property type="match status" value="1"/>
</dbReference>
<dbReference type="GO" id="GO:0016787">
    <property type="term" value="F:hydrolase activity"/>
    <property type="evidence" value="ECO:0007669"/>
    <property type="project" value="InterPro"/>
</dbReference>